<name>A0A545SSS2_9GAMM</name>
<dbReference type="RefSeq" id="WP_142929607.1">
    <property type="nucleotide sequence ID" value="NZ_ML660108.1"/>
</dbReference>
<evidence type="ECO:0000259" key="1">
    <source>
        <dbReference type="Pfam" id="PF13452"/>
    </source>
</evidence>
<reference evidence="2 3" key="1">
    <citation type="submission" date="2019-06" db="EMBL/GenBank/DDBJ databases">
        <title>Whole genome sequence for Cellvibrionaceae sp. R142.</title>
        <authorList>
            <person name="Wang G."/>
        </authorList>
    </citation>
    <scope>NUCLEOTIDE SEQUENCE [LARGE SCALE GENOMIC DNA]</scope>
    <source>
        <strain evidence="2 3">R142</strain>
    </source>
</reference>
<dbReference type="SUPFAM" id="SSF54637">
    <property type="entry name" value="Thioesterase/thiol ester dehydrase-isomerase"/>
    <property type="match status" value="2"/>
</dbReference>
<dbReference type="EMBL" id="VHSG01000032">
    <property type="protein sequence ID" value="TQV68013.1"/>
    <property type="molecule type" value="Genomic_DNA"/>
</dbReference>
<accession>A0A545SSS2</accession>
<evidence type="ECO:0000313" key="3">
    <source>
        <dbReference type="Proteomes" id="UP000319732"/>
    </source>
</evidence>
<comment type="caution">
    <text evidence="2">The sequence shown here is derived from an EMBL/GenBank/DDBJ whole genome shotgun (WGS) entry which is preliminary data.</text>
</comment>
<dbReference type="PANTHER" id="PTHR28152:SF1">
    <property type="entry name" value="HYDROXYACYL-THIOESTER DEHYDRATASE TYPE 2, MITOCHONDRIAL"/>
    <property type="match status" value="1"/>
</dbReference>
<proteinExistence type="predicted"/>
<sequence length="291" mass="33412">MTNASKKFDSFDRENVKYRDNWLGKESIQDDMISYERVCMLQETLDIEGLSINKNSPLPYGWHWIFFHQICKTSELCIEGHPKIGLISPPHNYPRRMWAGSRLKFYQPLVIGDKVRRRSTVKKISFKNGRASLLAFVTIEHEIQGEGGGHWLEEQDIVYINSNSGSSSYSSHPLPKDSQWKKTIYPSSFLLFRYSALTFNSHQIHYNHRYCNQELGFPSPVVHGPLVATFLLDMLRENLPGINVTDFSFRAIRPLFDTHPFTIHGKKIGSEIDLWAKSVDGELAMTATASI</sequence>
<dbReference type="PANTHER" id="PTHR28152">
    <property type="entry name" value="HYDROXYACYL-THIOESTER DEHYDRATASE TYPE 2, MITOCHONDRIAL"/>
    <property type="match status" value="1"/>
</dbReference>
<evidence type="ECO:0000313" key="2">
    <source>
        <dbReference type="EMBL" id="TQV68013.1"/>
    </source>
</evidence>
<feature type="domain" description="FAS1-like dehydratase" evidence="1">
    <location>
        <begin position="88"/>
        <end position="147"/>
    </location>
</feature>
<gene>
    <name evidence="2" type="ORF">FKG94_24575</name>
</gene>
<protein>
    <submittedName>
        <fullName evidence="2">Acyl-CoA dehydrogenase</fullName>
    </submittedName>
</protein>
<dbReference type="InterPro" id="IPR039569">
    <property type="entry name" value="FAS1-like_DH_region"/>
</dbReference>
<keyword evidence="3" id="KW-1185">Reference proteome</keyword>
<dbReference type="Pfam" id="PF13452">
    <property type="entry name" value="FAS1_DH_region"/>
    <property type="match status" value="1"/>
</dbReference>
<dbReference type="Gene3D" id="3.10.129.10">
    <property type="entry name" value="Hotdog Thioesterase"/>
    <property type="match status" value="2"/>
</dbReference>
<dbReference type="AlphaFoldDB" id="A0A545SSS2"/>
<dbReference type="OrthoDB" id="7183822at2"/>
<dbReference type="GO" id="GO:0019171">
    <property type="term" value="F:(3R)-hydroxyacyl-[acyl-carrier-protein] dehydratase activity"/>
    <property type="evidence" value="ECO:0007669"/>
    <property type="project" value="TreeGrafter"/>
</dbReference>
<dbReference type="InterPro" id="IPR052741">
    <property type="entry name" value="Mitochondrial_HTD2"/>
</dbReference>
<organism evidence="2 3">
    <name type="scientific">Exilibacterium tricleocarpae</name>
    <dbReference type="NCBI Taxonomy" id="2591008"/>
    <lineage>
        <taxon>Bacteria</taxon>
        <taxon>Pseudomonadati</taxon>
        <taxon>Pseudomonadota</taxon>
        <taxon>Gammaproteobacteria</taxon>
        <taxon>Cellvibrionales</taxon>
        <taxon>Cellvibrionaceae</taxon>
        <taxon>Exilibacterium</taxon>
    </lineage>
</organism>
<dbReference type="InterPro" id="IPR029069">
    <property type="entry name" value="HotDog_dom_sf"/>
</dbReference>
<dbReference type="Proteomes" id="UP000319732">
    <property type="component" value="Unassembled WGS sequence"/>
</dbReference>